<dbReference type="PROSITE" id="PS51782">
    <property type="entry name" value="LYSM"/>
    <property type="match status" value="2"/>
</dbReference>
<dbReference type="SMART" id="SM00257">
    <property type="entry name" value="LysM"/>
    <property type="match status" value="2"/>
</dbReference>
<protein>
    <recommendedName>
        <fullName evidence="2">LysM domain-containing protein</fullName>
    </recommendedName>
</protein>
<dbReference type="Proteomes" id="UP000075806">
    <property type="component" value="Unassembled WGS sequence"/>
</dbReference>
<dbReference type="InterPro" id="IPR018392">
    <property type="entry name" value="LysM"/>
</dbReference>
<dbReference type="InterPro" id="IPR050570">
    <property type="entry name" value="Cell_wall_metabolism_enzyme"/>
</dbReference>
<organism evidence="3 4">
    <name type="scientific">Alkalihalobacillus trypoxylicola</name>
    <dbReference type="NCBI Taxonomy" id="519424"/>
    <lineage>
        <taxon>Bacteria</taxon>
        <taxon>Bacillati</taxon>
        <taxon>Bacillota</taxon>
        <taxon>Bacilli</taxon>
        <taxon>Bacillales</taxon>
        <taxon>Bacillaceae</taxon>
        <taxon>Alkalihalobacillus</taxon>
    </lineage>
</organism>
<dbReference type="Pfam" id="PF01551">
    <property type="entry name" value="Peptidase_M23"/>
    <property type="match status" value="1"/>
</dbReference>
<dbReference type="PANTHER" id="PTHR21666:SF290">
    <property type="entry name" value="PEPTIDASE M23 DOMAIN PROTEIN"/>
    <property type="match status" value="1"/>
</dbReference>
<dbReference type="Gene3D" id="3.10.350.10">
    <property type="entry name" value="LysM domain"/>
    <property type="match status" value="2"/>
</dbReference>
<dbReference type="SUPFAM" id="SSF51261">
    <property type="entry name" value="Duplicated hybrid motif"/>
    <property type="match status" value="1"/>
</dbReference>
<dbReference type="RefSeq" id="WP_061948029.1">
    <property type="nucleotide sequence ID" value="NZ_LTAO01000009.1"/>
</dbReference>
<name>A0A162EKW4_9BACI</name>
<dbReference type="Gene3D" id="2.70.70.10">
    <property type="entry name" value="Glucose Permease (Domain IIA)"/>
    <property type="match status" value="1"/>
</dbReference>
<dbReference type="OrthoDB" id="9805070at2"/>
<accession>A0A162EKW4</accession>
<dbReference type="SUPFAM" id="SSF54106">
    <property type="entry name" value="LysM domain"/>
    <property type="match status" value="2"/>
</dbReference>
<feature type="domain" description="LysM" evidence="2">
    <location>
        <begin position="269"/>
        <end position="312"/>
    </location>
</feature>
<dbReference type="Pfam" id="PF01476">
    <property type="entry name" value="LysM"/>
    <property type="match status" value="2"/>
</dbReference>
<dbReference type="PANTHER" id="PTHR21666">
    <property type="entry name" value="PEPTIDASE-RELATED"/>
    <property type="match status" value="1"/>
</dbReference>
<evidence type="ECO:0000256" key="1">
    <source>
        <dbReference type="SAM" id="MobiDB-lite"/>
    </source>
</evidence>
<dbReference type="InterPro" id="IPR011055">
    <property type="entry name" value="Dup_hybrid_motif"/>
</dbReference>
<reference evidence="3" key="1">
    <citation type="submission" date="2016-02" db="EMBL/GenBank/DDBJ databases">
        <title>Genome sequence of Bacillus trypoxylicola KCTC 13244(T).</title>
        <authorList>
            <person name="Jeong H."/>
            <person name="Park S.-H."/>
            <person name="Choi S.-K."/>
        </authorList>
    </citation>
    <scope>NUCLEOTIDE SEQUENCE [LARGE SCALE GENOMIC DNA]</scope>
    <source>
        <strain evidence="3">KCTC 13244</strain>
    </source>
</reference>
<dbReference type="InterPro" id="IPR016047">
    <property type="entry name" value="M23ase_b-sheet_dom"/>
</dbReference>
<feature type="compositionally biased region" description="Basic and acidic residues" evidence="1">
    <location>
        <begin position="213"/>
        <end position="235"/>
    </location>
</feature>
<dbReference type="CDD" id="cd12797">
    <property type="entry name" value="M23_peptidase"/>
    <property type="match status" value="1"/>
</dbReference>
<comment type="caution">
    <text evidence="3">The sequence shown here is derived from an EMBL/GenBank/DDBJ whole genome shotgun (WGS) entry which is preliminary data.</text>
</comment>
<evidence type="ECO:0000313" key="4">
    <source>
        <dbReference type="Proteomes" id="UP000075806"/>
    </source>
</evidence>
<feature type="compositionally biased region" description="Acidic residues" evidence="1">
    <location>
        <begin position="193"/>
        <end position="212"/>
    </location>
</feature>
<evidence type="ECO:0000259" key="2">
    <source>
        <dbReference type="PROSITE" id="PS51782"/>
    </source>
</evidence>
<dbReference type="GO" id="GO:0004222">
    <property type="term" value="F:metalloendopeptidase activity"/>
    <property type="evidence" value="ECO:0007669"/>
    <property type="project" value="TreeGrafter"/>
</dbReference>
<evidence type="ECO:0000313" key="3">
    <source>
        <dbReference type="EMBL" id="KYG33148.1"/>
    </source>
</evidence>
<dbReference type="EMBL" id="LTAO01000009">
    <property type="protein sequence ID" value="KYG33148.1"/>
    <property type="molecule type" value="Genomic_DNA"/>
</dbReference>
<sequence length="363" mass="41340">MLDLIKRLIIAFALALFIGILFLGANSPVAKAEEGNHSEYPIIWPTVGQLTDTYGTRGGTHYGIDIAAPEGTPVIAVEGGKVSRSYYSSSYGNVIFIKHNHQDIETVYAHLHQRFVEEGETVEKKDLIGTVGNTGRSSGNHLHFEMHYDEWDAEKSNSFDPLTVLGSDHESMYAALGHAEGDVLQTMSSYLDEEWEEEKEDVEQQQEVEEEQQQEKEVNQNELETEKETIAIKETEEIDDDSSDYQPLDYMVEEDLVSLLELVEHEQMVERTVKKNDSLWAISKEYDVTIEDLKKWNQLKDDVLQIGQELVVYENPDNEYIVKAGDTLTQIAYNHQITVEVLFNLNHFESDLIHPGMKLIVQD</sequence>
<feature type="domain" description="LysM" evidence="2">
    <location>
        <begin position="318"/>
        <end position="361"/>
    </location>
</feature>
<keyword evidence="4" id="KW-1185">Reference proteome</keyword>
<dbReference type="InterPro" id="IPR036779">
    <property type="entry name" value="LysM_dom_sf"/>
</dbReference>
<feature type="region of interest" description="Disordered" evidence="1">
    <location>
        <begin position="193"/>
        <end position="244"/>
    </location>
</feature>
<dbReference type="CDD" id="cd00118">
    <property type="entry name" value="LysM"/>
    <property type="match status" value="2"/>
</dbReference>
<proteinExistence type="predicted"/>
<dbReference type="STRING" id="519424.AZF04_17535"/>
<gene>
    <name evidence="3" type="ORF">AZF04_17535</name>
</gene>
<dbReference type="AlphaFoldDB" id="A0A162EKW4"/>